<accession>A0A1I6BSY5</accession>
<feature type="domain" description="Carboxylesterase type B" evidence="4">
    <location>
        <begin position="9"/>
        <end position="314"/>
    </location>
</feature>
<comment type="similarity">
    <text evidence="1 3">Belongs to the type-B carboxylesterase/lipase family.</text>
</comment>
<dbReference type="InterPro" id="IPR019826">
    <property type="entry name" value="Carboxylesterase_B_AS"/>
</dbReference>
<dbReference type="STRING" id="1227077.SAMN04515668_5066"/>
<proteinExistence type="inferred from homology"/>
<gene>
    <name evidence="5" type="ORF">SAMN04515668_5066</name>
</gene>
<dbReference type="PANTHER" id="PTHR11559">
    <property type="entry name" value="CARBOXYLESTERASE"/>
    <property type="match status" value="1"/>
</dbReference>
<evidence type="ECO:0000256" key="1">
    <source>
        <dbReference type="ARBA" id="ARBA00005964"/>
    </source>
</evidence>
<keyword evidence="6" id="KW-1185">Reference proteome</keyword>
<name>A0A1I6BSY5_HYMAR</name>
<dbReference type="SUPFAM" id="SSF53474">
    <property type="entry name" value="alpha/beta-Hydrolases"/>
    <property type="match status" value="1"/>
</dbReference>
<evidence type="ECO:0000259" key="4">
    <source>
        <dbReference type="Pfam" id="PF00135"/>
    </source>
</evidence>
<keyword evidence="2 3" id="KW-0378">Hydrolase</keyword>
<reference evidence="6" key="1">
    <citation type="submission" date="2016-10" db="EMBL/GenBank/DDBJ databases">
        <authorList>
            <person name="Varghese N."/>
            <person name="Submissions S."/>
        </authorList>
    </citation>
    <scope>NUCLEOTIDE SEQUENCE [LARGE SCALE GENOMIC DNA]</scope>
    <source>
        <strain evidence="6">OR362-8,ATCC BAA-1266,JCM 13504</strain>
    </source>
</reference>
<evidence type="ECO:0000313" key="6">
    <source>
        <dbReference type="Proteomes" id="UP000199029"/>
    </source>
</evidence>
<evidence type="ECO:0000313" key="5">
    <source>
        <dbReference type="EMBL" id="SFQ84030.1"/>
    </source>
</evidence>
<dbReference type="GO" id="GO:0016787">
    <property type="term" value="F:hydrolase activity"/>
    <property type="evidence" value="ECO:0007669"/>
    <property type="project" value="UniProtKB-KW"/>
</dbReference>
<dbReference type="OrthoDB" id="9775851at2"/>
<dbReference type="Proteomes" id="UP000199029">
    <property type="component" value="Unassembled WGS sequence"/>
</dbReference>
<dbReference type="RefSeq" id="WP_092679080.1">
    <property type="nucleotide sequence ID" value="NZ_FOXS01000014.1"/>
</dbReference>
<dbReference type="AlphaFoldDB" id="A0A1I6BSY5"/>
<evidence type="ECO:0000256" key="3">
    <source>
        <dbReference type="RuleBase" id="RU361235"/>
    </source>
</evidence>
<dbReference type="InterPro" id="IPR050309">
    <property type="entry name" value="Type-B_Carboxylest/Lipase"/>
</dbReference>
<sequence>MSQLPAPHFHAPAGTVVGRHDGEVIRATGIRYARAARFQPPVAEPAAVEPIPATSPAPACPQAPDALLGQLLGDLFAGLRYDEDCLRLSVTRPADRRADEPLPVLVWVHGGSYVTGAGDLAIYDPAALVAEQRVLFVAVTYRLGLLGFLGSDAGPPPNLGLLDLREALRWVQRNIAAFGGDPALVTLLGHSSGADAIAHLMVADGARGLFRRVMLHSAPLGLARQRGAMNRALAAAAGPLPQAGNVADVLAREGVVHRAGRRFGLKGGMPFGTQYGAHPLPAEADMDRAWAAAAPHVDVLIGATAEETRFFAVLDPRFSRVRRVPFLGAALERVLVAVSSALVYRRAAKAFARRHARAGGRVYRFLVLFQPAGAAFGAAHAVDLPLLLGTEASWSATPLLGNAKWEEVHQAGRQVRQLWADFARTGQVPAPVTIPGVLHVQRVSPTTSKFSGKG</sequence>
<dbReference type="EC" id="3.1.1.-" evidence="3"/>
<organism evidence="5 6">
    <name type="scientific">Hymenobacter arizonensis</name>
    <name type="common">Siccationidurans arizonensis</name>
    <dbReference type="NCBI Taxonomy" id="1227077"/>
    <lineage>
        <taxon>Bacteria</taxon>
        <taxon>Pseudomonadati</taxon>
        <taxon>Bacteroidota</taxon>
        <taxon>Cytophagia</taxon>
        <taxon>Cytophagales</taxon>
        <taxon>Hymenobacteraceae</taxon>
        <taxon>Hymenobacter</taxon>
    </lineage>
</organism>
<dbReference type="InterPro" id="IPR002018">
    <property type="entry name" value="CarbesteraseB"/>
</dbReference>
<dbReference type="Gene3D" id="3.40.50.1820">
    <property type="entry name" value="alpha/beta hydrolase"/>
    <property type="match status" value="1"/>
</dbReference>
<dbReference type="Pfam" id="PF00135">
    <property type="entry name" value="COesterase"/>
    <property type="match status" value="1"/>
</dbReference>
<protein>
    <recommendedName>
        <fullName evidence="3">Carboxylic ester hydrolase</fullName>
        <ecNumber evidence="3">3.1.1.-</ecNumber>
    </recommendedName>
</protein>
<dbReference type="PROSITE" id="PS00122">
    <property type="entry name" value="CARBOXYLESTERASE_B_1"/>
    <property type="match status" value="1"/>
</dbReference>
<dbReference type="EMBL" id="FOXS01000014">
    <property type="protein sequence ID" value="SFQ84030.1"/>
    <property type="molecule type" value="Genomic_DNA"/>
</dbReference>
<evidence type="ECO:0000256" key="2">
    <source>
        <dbReference type="ARBA" id="ARBA00022801"/>
    </source>
</evidence>
<dbReference type="InterPro" id="IPR029058">
    <property type="entry name" value="AB_hydrolase_fold"/>
</dbReference>